<sequence length="279" mass="29812">MMVLRGLAVSLAFAIAGLNAAHGETLTFAPLPMESPETVVKQVKPMLNYLEKGLGVSIKIDYSSDYAEILAKFESGALDLAYLGPLPYLTLRDRVAAATPLVHFKEASGSATYTCAIVAPADAKPDLARLKGRKVALTQPLSTCGYLSTDGLLRQAGSRLEDNLYRYLDKHDEVALAVTRGEFDLGGLKTAIGKKYAHMGLVVVAESGPLPGFALVANAKTVSPERMAQLRDALVAVDAETAKGWGDNIRRGSVAAFDGDYDGLRRLRRTASIPNNGNF</sequence>
<proteinExistence type="predicted"/>
<dbReference type="PANTHER" id="PTHR35841">
    <property type="entry name" value="PHOSPHONATES-BINDING PERIPLASMIC PROTEIN"/>
    <property type="match status" value="1"/>
</dbReference>
<protein>
    <submittedName>
        <fullName evidence="2">PhnD/SsuA/transferrin family substrate-binding protein</fullName>
    </submittedName>
</protein>
<keyword evidence="1" id="KW-0732">Signal</keyword>
<reference evidence="2 3" key="1">
    <citation type="submission" date="2021-04" db="EMBL/GenBank/DDBJ databases">
        <title>Magnetospirillum sulfuroxidans sp. nov., a facultative chemolithoautotrophic sulfur-oxidizing alphaproteobacterium isolated from freshwater sediment and proposals for Paramagetospirillum gen. nov., and Magnetospirillaceae fam. nov.</title>
        <authorList>
            <person name="Koziaeva V."/>
            <person name="Geelhoed J.S."/>
            <person name="Sorokin D.Y."/>
            <person name="Grouzdev D.S."/>
        </authorList>
    </citation>
    <scope>NUCLEOTIDE SEQUENCE [LARGE SCALE GENOMIC DNA]</scope>
    <source>
        <strain evidence="2 3">J10</strain>
    </source>
</reference>
<keyword evidence="3" id="KW-1185">Reference proteome</keyword>
<gene>
    <name evidence="2" type="ORF">KEC16_07720</name>
</gene>
<dbReference type="PANTHER" id="PTHR35841:SF1">
    <property type="entry name" value="PHOSPHONATES-BINDING PERIPLASMIC PROTEIN"/>
    <property type="match status" value="1"/>
</dbReference>
<dbReference type="SUPFAM" id="SSF53850">
    <property type="entry name" value="Periplasmic binding protein-like II"/>
    <property type="match status" value="1"/>
</dbReference>
<dbReference type="Proteomes" id="UP000680714">
    <property type="component" value="Unassembled WGS sequence"/>
</dbReference>
<organism evidence="2 3">
    <name type="scientific">Magnetospirillum sulfuroxidans</name>
    <dbReference type="NCBI Taxonomy" id="611300"/>
    <lineage>
        <taxon>Bacteria</taxon>
        <taxon>Pseudomonadati</taxon>
        <taxon>Pseudomonadota</taxon>
        <taxon>Alphaproteobacteria</taxon>
        <taxon>Rhodospirillales</taxon>
        <taxon>Rhodospirillaceae</taxon>
        <taxon>Magnetospirillum</taxon>
    </lineage>
</organism>
<name>A0ABS5ID37_9PROT</name>
<dbReference type="Gene3D" id="3.40.190.10">
    <property type="entry name" value="Periplasmic binding protein-like II"/>
    <property type="match status" value="2"/>
</dbReference>
<evidence type="ECO:0000313" key="3">
    <source>
        <dbReference type="Proteomes" id="UP000680714"/>
    </source>
</evidence>
<dbReference type="EMBL" id="JAGTUF010000005">
    <property type="protein sequence ID" value="MBR9971598.1"/>
    <property type="molecule type" value="Genomic_DNA"/>
</dbReference>
<comment type="caution">
    <text evidence="2">The sequence shown here is derived from an EMBL/GenBank/DDBJ whole genome shotgun (WGS) entry which is preliminary data.</text>
</comment>
<feature type="chain" id="PRO_5045364090" evidence="1">
    <location>
        <begin position="21"/>
        <end position="279"/>
    </location>
</feature>
<accession>A0ABS5ID37</accession>
<feature type="signal peptide" evidence="1">
    <location>
        <begin position="1"/>
        <end position="20"/>
    </location>
</feature>
<evidence type="ECO:0000313" key="2">
    <source>
        <dbReference type="EMBL" id="MBR9971598.1"/>
    </source>
</evidence>
<dbReference type="Pfam" id="PF12974">
    <property type="entry name" value="Phosphonate-bd"/>
    <property type="match status" value="1"/>
</dbReference>
<evidence type="ECO:0000256" key="1">
    <source>
        <dbReference type="SAM" id="SignalP"/>
    </source>
</evidence>